<evidence type="ECO:0000313" key="11">
    <source>
        <dbReference type="Proteomes" id="UP000036873"/>
    </source>
</evidence>
<keyword evidence="7 8" id="KW-0804">Transcription</keyword>
<comment type="cofactor">
    <cofactor evidence="8">
        <name>Zn(2+)</name>
        <dbReference type="ChEBI" id="CHEBI:29105"/>
    </cofactor>
    <text evidence="8">Binds 1 zinc ion.</text>
</comment>
<keyword evidence="4 8" id="KW-0067">ATP-binding</keyword>
<evidence type="ECO:0000256" key="8">
    <source>
        <dbReference type="HAMAP-Rule" id="MF_00440"/>
    </source>
</evidence>
<evidence type="ECO:0000259" key="9">
    <source>
        <dbReference type="PROSITE" id="PS51161"/>
    </source>
</evidence>
<evidence type="ECO:0000256" key="2">
    <source>
        <dbReference type="ARBA" id="ARBA00022741"/>
    </source>
</evidence>
<dbReference type="EMBL" id="LGYO01000006">
    <property type="protein sequence ID" value="KNZ43267.1"/>
    <property type="molecule type" value="Genomic_DNA"/>
</dbReference>
<dbReference type="OrthoDB" id="9807461at2"/>
<dbReference type="PATRIC" id="fig|52689.4.peg.3138"/>
<keyword evidence="1 8" id="KW-0678">Repressor</keyword>
<dbReference type="InterPro" id="IPR003796">
    <property type="entry name" value="RNR_NrdR-like"/>
</dbReference>
<evidence type="ECO:0000256" key="3">
    <source>
        <dbReference type="ARBA" id="ARBA00022833"/>
    </source>
</evidence>
<keyword evidence="5 8" id="KW-0805">Transcription regulation</keyword>
<dbReference type="InterPro" id="IPR055173">
    <property type="entry name" value="NrdR-like_N"/>
</dbReference>
<sequence length="156" mass="18048">MKCPFCAFDESRVVDSRPTEDGNMIRRRRECSQCNKRFTTYERVEDIPLIVVKKGGQRTSFDKNKIFNGMIKACEKRPVPIDDIKNLVDALERTLYQSEMKEVPSSYIGEQVMAALKSLDEVAYVRFASVYRQFKDVASFRDELERLISEKKSGDA</sequence>
<evidence type="ECO:0000256" key="4">
    <source>
        <dbReference type="ARBA" id="ARBA00022840"/>
    </source>
</evidence>
<dbReference type="STRING" id="52689.AKG39_02165"/>
<feature type="domain" description="ATP-cone" evidence="9">
    <location>
        <begin position="49"/>
        <end position="139"/>
    </location>
</feature>
<dbReference type="GO" id="GO:0045892">
    <property type="term" value="P:negative regulation of DNA-templated transcription"/>
    <property type="evidence" value="ECO:0007669"/>
    <property type="project" value="UniProtKB-UniRule"/>
</dbReference>
<proteinExistence type="inferred from homology"/>
<feature type="zinc finger region" evidence="8">
    <location>
        <begin position="3"/>
        <end position="34"/>
    </location>
</feature>
<dbReference type="RefSeq" id="WP_050738716.1">
    <property type="nucleotide sequence ID" value="NZ_LGYO01000006.1"/>
</dbReference>
<evidence type="ECO:0000256" key="1">
    <source>
        <dbReference type="ARBA" id="ARBA00022491"/>
    </source>
</evidence>
<keyword evidence="3 8" id="KW-0862">Zinc</keyword>
<evidence type="ECO:0000256" key="5">
    <source>
        <dbReference type="ARBA" id="ARBA00023015"/>
    </source>
</evidence>
<comment type="caution">
    <text evidence="10">The sequence shown here is derived from an EMBL/GenBank/DDBJ whole genome shotgun (WGS) entry which is preliminary data.</text>
</comment>
<keyword evidence="8" id="KW-0479">Metal-binding</keyword>
<dbReference type="GO" id="GO:0003677">
    <property type="term" value="F:DNA binding"/>
    <property type="evidence" value="ECO:0007669"/>
    <property type="project" value="UniProtKB-KW"/>
</dbReference>
<gene>
    <name evidence="8" type="primary">nrdR</name>
    <name evidence="10" type="ORF">AKG39_02165</name>
</gene>
<dbReference type="HAMAP" id="MF_00440">
    <property type="entry name" value="NrdR"/>
    <property type="match status" value="1"/>
</dbReference>
<dbReference type="Pfam" id="PF22811">
    <property type="entry name" value="Zn_ribbon_NrdR"/>
    <property type="match status" value="1"/>
</dbReference>
<name>A0A0L6U4J8_9FIRM</name>
<protein>
    <recommendedName>
        <fullName evidence="8">Transcriptional repressor NrdR</fullName>
    </recommendedName>
</protein>
<keyword evidence="8" id="KW-0863">Zinc-finger</keyword>
<evidence type="ECO:0000313" key="10">
    <source>
        <dbReference type="EMBL" id="KNZ43267.1"/>
    </source>
</evidence>
<dbReference type="PROSITE" id="PS51161">
    <property type="entry name" value="ATP_CONE"/>
    <property type="match status" value="1"/>
</dbReference>
<comment type="function">
    <text evidence="8">Negatively regulates transcription of bacterial ribonucleotide reductase nrd genes and operons by binding to NrdR-boxes.</text>
</comment>
<keyword evidence="2 8" id="KW-0547">Nucleotide-binding</keyword>
<dbReference type="AlphaFoldDB" id="A0A0L6U4J8"/>
<dbReference type="Proteomes" id="UP000036873">
    <property type="component" value="Unassembled WGS sequence"/>
</dbReference>
<evidence type="ECO:0000256" key="6">
    <source>
        <dbReference type="ARBA" id="ARBA00023125"/>
    </source>
</evidence>
<dbReference type="Pfam" id="PF03477">
    <property type="entry name" value="ATP-cone"/>
    <property type="match status" value="1"/>
</dbReference>
<keyword evidence="6 8" id="KW-0238">DNA-binding</keyword>
<dbReference type="NCBIfam" id="TIGR00244">
    <property type="entry name" value="transcriptional regulator NrdR"/>
    <property type="match status" value="1"/>
</dbReference>
<dbReference type="PANTHER" id="PTHR30455:SF2">
    <property type="entry name" value="TRANSCRIPTIONAL REPRESSOR NRDR"/>
    <property type="match status" value="1"/>
</dbReference>
<organism evidence="10 11">
    <name type="scientific">Acetobacterium bakii</name>
    <dbReference type="NCBI Taxonomy" id="52689"/>
    <lineage>
        <taxon>Bacteria</taxon>
        <taxon>Bacillati</taxon>
        <taxon>Bacillota</taxon>
        <taxon>Clostridia</taxon>
        <taxon>Eubacteriales</taxon>
        <taxon>Eubacteriaceae</taxon>
        <taxon>Acetobacterium</taxon>
    </lineage>
</organism>
<dbReference type="InterPro" id="IPR005144">
    <property type="entry name" value="ATP-cone_dom"/>
</dbReference>
<comment type="similarity">
    <text evidence="8">Belongs to the NrdR family.</text>
</comment>
<keyword evidence="11" id="KW-1185">Reference proteome</keyword>
<accession>A0A0L6U4J8</accession>
<dbReference type="GO" id="GO:0008270">
    <property type="term" value="F:zinc ion binding"/>
    <property type="evidence" value="ECO:0007669"/>
    <property type="project" value="UniProtKB-UniRule"/>
</dbReference>
<evidence type="ECO:0000256" key="7">
    <source>
        <dbReference type="ARBA" id="ARBA00023163"/>
    </source>
</evidence>
<dbReference type="PANTHER" id="PTHR30455">
    <property type="entry name" value="TRANSCRIPTIONAL REPRESSOR NRDR"/>
    <property type="match status" value="1"/>
</dbReference>
<dbReference type="GO" id="GO:0005524">
    <property type="term" value="F:ATP binding"/>
    <property type="evidence" value="ECO:0007669"/>
    <property type="project" value="UniProtKB-UniRule"/>
</dbReference>
<reference evidence="11" key="1">
    <citation type="submission" date="2015-07" db="EMBL/GenBank/DDBJ databases">
        <title>Draft genome sequence of Acetobacterium bakii DSM 8293, a potential psychrophilic chemical producer through syngas fermentation.</title>
        <authorList>
            <person name="Song Y."/>
            <person name="Hwang S."/>
            <person name="Cho B.-K."/>
        </authorList>
    </citation>
    <scope>NUCLEOTIDE SEQUENCE [LARGE SCALE GENOMIC DNA]</scope>
    <source>
        <strain evidence="11">DSM 8239</strain>
    </source>
</reference>